<keyword evidence="2" id="KW-1185">Reference proteome</keyword>
<dbReference type="Proteomes" id="UP000635885">
    <property type="component" value="Unassembled WGS sequence"/>
</dbReference>
<organism evidence="1 2">
    <name type="scientific">Belliella aquatica</name>
    <dbReference type="NCBI Taxonomy" id="1323734"/>
    <lineage>
        <taxon>Bacteria</taxon>
        <taxon>Pseudomonadati</taxon>
        <taxon>Bacteroidota</taxon>
        <taxon>Cytophagia</taxon>
        <taxon>Cytophagales</taxon>
        <taxon>Cyclobacteriaceae</taxon>
        <taxon>Belliella</taxon>
    </lineage>
</organism>
<proteinExistence type="predicted"/>
<dbReference type="EMBL" id="BMFD01000003">
    <property type="protein sequence ID" value="GGC33862.1"/>
    <property type="molecule type" value="Genomic_DNA"/>
</dbReference>
<gene>
    <name evidence="1" type="ORF">GCM10010993_10880</name>
</gene>
<protein>
    <recommendedName>
        <fullName evidence="3">6-bladed beta-propeller protein</fullName>
    </recommendedName>
</protein>
<evidence type="ECO:0000313" key="1">
    <source>
        <dbReference type="EMBL" id="GGC33862.1"/>
    </source>
</evidence>
<evidence type="ECO:0000313" key="2">
    <source>
        <dbReference type="Proteomes" id="UP000635885"/>
    </source>
</evidence>
<dbReference type="Pfam" id="PF13970">
    <property type="entry name" value="DUF4221"/>
    <property type="match status" value="1"/>
</dbReference>
<accession>A0ABQ1M2Y8</accession>
<sequence>MKFESLSVLVCFLFFSSCSNNEDKRLVPLKFKKIGTISLKLDDETSGKSSYYDLVEMEEDVFLAFLNKTNNSVYFYNLKNQELEKKIYFEKTGPNGVNEVTGFLIQSEDSIFVYSYNGRRISLLNKNLEVINRYSIISDEREVNPQVNSLRKIHKVDNILILNSWGSQREYYKNHDFPNSILTFLDLENNKLSYDVTYPKKYTEGIWGTQLYQVYHDFNTMNNELILNFPIDDKIYIYDFENKLLKSEKVKNDIPLLINPLSKSQEKISIDLLSELKIIKSQKTYYFIRFINELEIYIRIINKEISEEDLNSGDLSKISFGESTLQFINKDFELISEVHLDKSYFLPSLFYNNGNIYIEKFQSDNEDILNFDVFNFSIMPN</sequence>
<comment type="caution">
    <text evidence="1">The sequence shown here is derived from an EMBL/GenBank/DDBJ whole genome shotgun (WGS) entry which is preliminary data.</text>
</comment>
<dbReference type="PROSITE" id="PS51257">
    <property type="entry name" value="PROKAR_LIPOPROTEIN"/>
    <property type="match status" value="1"/>
</dbReference>
<evidence type="ECO:0008006" key="3">
    <source>
        <dbReference type="Google" id="ProtNLM"/>
    </source>
</evidence>
<name>A0ABQ1M2Y8_9BACT</name>
<dbReference type="InterPro" id="IPR025316">
    <property type="entry name" value="DUF4221"/>
</dbReference>
<dbReference type="RefSeq" id="WP_188440496.1">
    <property type="nucleotide sequence ID" value="NZ_BMFD01000003.1"/>
</dbReference>
<reference evidence="2" key="1">
    <citation type="journal article" date="2019" name="Int. J. Syst. Evol. Microbiol.">
        <title>The Global Catalogue of Microorganisms (GCM) 10K type strain sequencing project: providing services to taxonomists for standard genome sequencing and annotation.</title>
        <authorList>
            <consortium name="The Broad Institute Genomics Platform"/>
            <consortium name="The Broad Institute Genome Sequencing Center for Infectious Disease"/>
            <person name="Wu L."/>
            <person name="Ma J."/>
        </authorList>
    </citation>
    <scope>NUCLEOTIDE SEQUENCE [LARGE SCALE GENOMIC DNA]</scope>
    <source>
        <strain evidence="2">CGMCC 1.12479</strain>
    </source>
</reference>